<dbReference type="PROSITE" id="PS50213">
    <property type="entry name" value="FAS1"/>
    <property type="match status" value="2"/>
</dbReference>
<gene>
    <name evidence="3" type="ORF">ENS64_13770</name>
</gene>
<organism evidence="3">
    <name type="scientific">Schlesneria paludicola</name>
    <dbReference type="NCBI Taxonomy" id="360056"/>
    <lineage>
        <taxon>Bacteria</taxon>
        <taxon>Pseudomonadati</taxon>
        <taxon>Planctomycetota</taxon>
        <taxon>Planctomycetia</taxon>
        <taxon>Planctomycetales</taxon>
        <taxon>Planctomycetaceae</taxon>
        <taxon>Schlesneria</taxon>
    </lineage>
</organism>
<feature type="signal peptide" evidence="1">
    <location>
        <begin position="1"/>
        <end position="24"/>
    </location>
</feature>
<dbReference type="PANTHER" id="PTHR10900:SF77">
    <property type="entry name" value="FI19380P1"/>
    <property type="match status" value="1"/>
</dbReference>
<proteinExistence type="predicted"/>
<evidence type="ECO:0000259" key="2">
    <source>
        <dbReference type="PROSITE" id="PS50213"/>
    </source>
</evidence>
<dbReference type="AlphaFoldDB" id="A0A7C4LRW8"/>
<dbReference type="InterPro" id="IPR050904">
    <property type="entry name" value="Adhesion/Biosynth-related"/>
</dbReference>
<accession>A0A7C4LRW8</accession>
<dbReference type="FunFam" id="2.30.180.10:FF:000019">
    <property type="entry name" value="Cell surface lipoprotein"/>
    <property type="match status" value="1"/>
</dbReference>
<comment type="caution">
    <text evidence="3">The sequence shown here is derived from an EMBL/GenBank/DDBJ whole genome shotgun (WGS) entry which is preliminary data.</text>
</comment>
<dbReference type="InterPro" id="IPR036378">
    <property type="entry name" value="FAS1_dom_sf"/>
</dbReference>
<feature type="chain" id="PRO_5027617824" evidence="1">
    <location>
        <begin position="25"/>
        <end position="333"/>
    </location>
</feature>
<dbReference type="InterPro" id="IPR000782">
    <property type="entry name" value="FAS1_domain"/>
</dbReference>
<dbReference type="Gene3D" id="2.30.180.10">
    <property type="entry name" value="FAS1 domain"/>
    <property type="match status" value="2"/>
</dbReference>
<evidence type="ECO:0000256" key="1">
    <source>
        <dbReference type="SAM" id="SignalP"/>
    </source>
</evidence>
<feature type="domain" description="FAS1" evidence="2">
    <location>
        <begin position="163"/>
        <end position="295"/>
    </location>
</feature>
<dbReference type="SUPFAM" id="SSF82153">
    <property type="entry name" value="FAS1 domain"/>
    <property type="match status" value="2"/>
</dbReference>
<protein>
    <submittedName>
        <fullName evidence="3">Fasciclin domain-containing protein</fullName>
    </submittedName>
</protein>
<dbReference type="PANTHER" id="PTHR10900">
    <property type="entry name" value="PERIOSTIN-RELATED"/>
    <property type="match status" value="1"/>
</dbReference>
<sequence>MKRGWVLAWVTAVGLCLVGESTLAAEGKDLVTTAVEAGSFKTLAAALQAAGLVETLQGKGPFTVFAPTDEAFSRLPAGTVESLLKPENKQQLIGVLTYHVVAGKVMAADVVKLTAAPTVNGQRVDIKTEEGKVRIDQAIVTKADIDCSNGVIHVIDQVLLPSTENIPATAAKAGKFSTLLAAAKAAGLVEALSGDQPLTVFAPTDDAFKKLPAGTVENLLKPENKAQLAAILKYHVVPGRVFSNDLLAAKKAKTLHGGQLTATVDGNVAKVNGATLLTTDLDASNGVIHVIDTVLLPPADNAKGVNATPAPVHYVSVTCPQTGRVLSYRAVAR</sequence>
<feature type="domain" description="FAS1" evidence="2">
    <location>
        <begin position="27"/>
        <end position="159"/>
    </location>
</feature>
<dbReference type="FunFam" id="2.30.180.10:FF:000032">
    <property type="entry name" value="Fasciclin domain-containing protein, putative"/>
    <property type="match status" value="1"/>
</dbReference>
<dbReference type="GO" id="GO:0005615">
    <property type="term" value="C:extracellular space"/>
    <property type="evidence" value="ECO:0007669"/>
    <property type="project" value="TreeGrafter"/>
</dbReference>
<dbReference type="SMART" id="SM00554">
    <property type="entry name" value="FAS1"/>
    <property type="match status" value="2"/>
</dbReference>
<evidence type="ECO:0000313" key="3">
    <source>
        <dbReference type="EMBL" id="HGT40311.1"/>
    </source>
</evidence>
<reference evidence="3" key="1">
    <citation type="journal article" date="2020" name="mSystems">
        <title>Genome- and Community-Level Interaction Insights into Carbon Utilization and Element Cycling Functions of Hydrothermarchaeota in Hydrothermal Sediment.</title>
        <authorList>
            <person name="Zhou Z."/>
            <person name="Liu Y."/>
            <person name="Xu W."/>
            <person name="Pan J."/>
            <person name="Luo Z.H."/>
            <person name="Li M."/>
        </authorList>
    </citation>
    <scope>NUCLEOTIDE SEQUENCE [LARGE SCALE GENOMIC DNA]</scope>
    <source>
        <strain evidence="3">SpSt-508</strain>
    </source>
</reference>
<name>A0A7C4LRW8_9PLAN</name>
<dbReference type="Pfam" id="PF02469">
    <property type="entry name" value="Fasciclin"/>
    <property type="match status" value="2"/>
</dbReference>
<keyword evidence="1" id="KW-0732">Signal</keyword>
<dbReference type="EMBL" id="DSVQ01000016">
    <property type="protein sequence ID" value="HGT40311.1"/>
    <property type="molecule type" value="Genomic_DNA"/>
</dbReference>